<proteinExistence type="predicted"/>
<gene>
    <name evidence="1" type="ORF">ENT17_03230</name>
</gene>
<comment type="caution">
    <text evidence="1">The sequence shown here is derived from an EMBL/GenBank/DDBJ whole genome shotgun (WGS) entry which is preliminary data.</text>
</comment>
<reference evidence="1" key="1">
    <citation type="journal article" date="2020" name="mSystems">
        <title>Genome- and Community-Level Interaction Insights into Carbon Utilization and Element Cycling Functions of Hydrothermarchaeota in Hydrothermal Sediment.</title>
        <authorList>
            <person name="Zhou Z."/>
            <person name="Liu Y."/>
            <person name="Xu W."/>
            <person name="Pan J."/>
            <person name="Luo Z.H."/>
            <person name="Li M."/>
        </authorList>
    </citation>
    <scope>NUCLEOTIDE SEQUENCE [LARGE SCALE GENOMIC DNA]</scope>
    <source>
        <strain evidence="1">SpSt-556</strain>
    </source>
</reference>
<protein>
    <submittedName>
        <fullName evidence="1">Uncharacterized protein</fullName>
    </submittedName>
</protein>
<name>A0A7C4Q0K0_9CHLR</name>
<dbReference type="AlphaFoldDB" id="A0A7C4Q0K0"/>
<organism evidence="1">
    <name type="scientific">Bellilinea caldifistulae</name>
    <dbReference type="NCBI Taxonomy" id="360411"/>
    <lineage>
        <taxon>Bacteria</taxon>
        <taxon>Bacillati</taxon>
        <taxon>Chloroflexota</taxon>
        <taxon>Anaerolineae</taxon>
        <taxon>Anaerolineales</taxon>
        <taxon>Anaerolineaceae</taxon>
        <taxon>Bellilinea</taxon>
    </lineage>
</organism>
<accession>A0A7C4Q0K0</accession>
<dbReference type="EMBL" id="DSXR01000041">
    <property type="protein sequence ID" value="HGS86611.1"/>
    <property type="molecule type" value="Genomic_DNA"/>
</dbReference>
<evidence type="ECO:0000313" key="1">
    <source>
        <dbReference type="EMBL" id="HGS86611.1"/>
    </source>
</evidence>
<sequence length="290" mass="33626">MPNEYFSIPTAAELEKKRGWQVHRRDKNRYAVVRFHYLLRGPFQLDEPVRKGEVIAAAKPLRGVREKRTFSAEYEVSIVKMNDLIREAVRQSEEIRQYAASLTAKLGVEPLTALSAFAKAEAAERLVKSIQQRLEISISETYREKKVITSEYVIDPQEFEPDTTLVFVRAYKAFEYRLYLQCVDYLMVEYSGSSLSPWLNRRKVPENTGDGQPVNVIRLQAPLCTIRYWKAIPESSLLVDEKTYVNEVPDPDEVQIGALTDGRRYPYKEMPPRPTLYDLAERVFPARIRK</sequence>